<keyword evidence="3" id="KW-1185">Reference proteome</keyword>
<sequence>MIFFYGTKAANLRNGQIINVDCPNCNTNVSMTYSIFGKYGHLYWIPFFPIKKLTFAECNSCKKTFEKTELSSSIQQKLEREKEKNNVKTPIWMFSGLFLIAGIFVLIFYTSHQTDVNSENFIKSPKVGDIYFINSAERHYSTMKVDQVSKDSLVVFMNDMEIDSKTDIDKIDVVENYKKTYSVAKKDMLKLYKEEKIYEVKRD</sequence>
<feature type="transmembrane region" description="Helical" evidence="1">
    <location>
        <begin position="90"/>
        <end position="109"/>
    </location>
</feature>
<reference evidence="2 3" key="1">
    <citation type="submission" date="2023-07" db="EMBL/GenBank/DDBJ databases">
        <title>Sorghum-associated microbial communities from plants grown in Nebraska, USA.</title>
        <authorList>
            <person name="Schachtman D."/>
        </authorList>
    </citation>
    <scope>NUCLEOTIDE SEQUENCE [LARGE SCALE GENOMIC DNA]</scope>
    <source>
        <strain evidence="2 3">4129</strain>
    </source>
</reference>
<gene>
    <name evidence="2" type="ORF">J2W48_004131</name>
</gene>
<proteinExistence type="predicted"/>
<keyword evidence="1" id="KW-1133">Transmembrane helix</keyword>
<comment type="caution">
    <text evidence="2">The sequence shown here is derived from an EMBL/GenBank/DDBJ whole genome shotgun (WGS) entry which is preliminary data.</text>
</comment>
<accession>A0ABU1YD63</accession>
<evidence type="ECO:0000313" key="2">
    <source>
        <dbReference type="EMBL" id="MDR7212174.1"/>
    </source>
</evidence>
<evidence type="ECO:0008006" key="4">
    <source>
        <dbReference type="Google" id="ProtNLM"/>
    </source>
</evidence>
<protein>
    <recommendedName>
        <fullName evidence="4">Zinc-ribbon domain-containing protein</fullName>
    </recommendedName>
</protein>
<organism evidence="2 3">
    <name type="scientific">Flavobacterium piscis</name>
    <dbReference type="NCBI Taxonomy" id="1114874"/>
    <lineage>
        <taxon>Bacteria</taxon>
        <taxon>Pseudomonadati</taxon>
        <taxon>Bacteroidota</taxon>
        <taxon>Flavobacteriia</taxon>
        <taxon>Flavobacteriales</taxon>
        <taxon>Flavobacteriaceae</taxon>
        <taxon>Flavobacterium</taxon>
    </lineage>
</organism>
<name>A0ABU1YD63_9FLAO</name>
<dbReference type="EMBL" id="JAVDWQ010000019">
    <property type="protein sequence ID" value="MDR7212174.1"/>
    <property type="molecule type" value="Genomic_DNA"/>
</dbReference>
<evidence type="ECO:0000313" key="3">
    <source>
        <dbReference type="Proteomes" id="UP001269081"/>
    </source>
</evidence>
<evidence type="ECO:0000256" key="1">
    <source>
        <dbReference type="SAM" id="Phobius"/>
    </source>
</evidence>
<keyword evidence="1" id="KW-0472">Membrane</keyword>
<dbReference type="RefSeq" id="WP_310283614.1">
    <property type="nucleotide sequence ID" value="NZ_JAVDWQ010000019.1"/>
</dbReference>
<dbReference type="Proteomes" id="UP001269081">
    <property type="component" value="Unassembled WGS sequence"/>
</dbReference>
<keyword evidence="1" id="KW-0812">Transmembrane</keyword>